<dbReference type="InterPro" id="IPR003593">
    <property type="entry name" value="AAA+_ATPase"/>
</dbReference>
<dbReference type="InterPro" id="IPR041546">
    <property type="entry name" value="ClpA/ClpB_AAA_lid"/>
</dbReference>
<dbReference type="SMART" id="SM00382">
    <property type="entry name" value="AAA"/>
    <property type="match status" value="2"/>
</dbReference>
<dbReference type="AlphaFoldDB" id="A0A7T3RFR4"/>
<evidence type="ECO:0000256" key="3">
    <source>
        <dbReference type="ARBA" id="ARBA00022840"/>
    </source>
</evidence>
<sequence>MIEKLSPRAQRLMLALAPDEARKLGSMQLEPEHMLLALLKSADGLGYITLRQLRINVLTMQLAVEQSMPSRFPDKSLDDIPPSERTEGLLKNAEFQSHTMGDGYTGTEHILLALVNEPKSIASTYFAKAGIEFSSVRQTVRDVQKKVPTSAQKNREEQGIERNFIPPRMNAMSDGSYSSEKKQSRSSFLEQYSRDLTAEAAKGDTDPVIGRDAEVGRVVQILCRRTKNNPVLVGEPGVGKTAVAEGLAQRIAMRNVPRDLLGKKVLALDLAALIAGTKYRGEFEERLKRVMKEIKENKNIILFIDELHTIIGAGGPEGSMDASNMIKPALSRGEMQLLGATTTKEYRKYLEKDSALARRFQVVRVEEPSQHDTEKILEGIKSRYEDFHRVIYDDGVIPAIVKYSSRYISERFLPDKAIDVMDEAGASKKILGDVRPAEIDRLEKQLSELSERKSKLVASQDYESAALVRDKISDVRRKIDLLNSEWKESVRSSRKHVTVDDICRIVSSTTGIATDRLDDGEGRHLLDMEKIIGSEVIGQEDAVKAVSSAIRRSRAGVSSPKRPVGSFIFLGPTGVGKTKLAKSLAKFLFGSEDALIRVDMSDFMEKQNASRLVGAPPGYVGYEEGGTLTESVRRRPYSVVLLDEIEKAHSDIFNLLLQMLEEGELKDNLGHVVNFRNTVVIMTSNAGARQITSEGRVGFTSMEEGVLPYEDIKSGAVSELKRIMSPEILNRVDDILVFNPLGKEQVSKILDLELAELCSRLSEKNISLCIKDEARDYLSKKGYDPSMGARPMRRLIQREIEDPVADILLAGTDPDGGTVTVDFDSSEEVLSVKYRRPRKNTKKSITETAKK</sequence>
<dbReference type="GO" id="GO:0006508">
    <property type="term" value="P:proteolysis"/>
    <property type="evidence" value="ECO:0007669"/>
    <property type="project" value="UniProtKB-KW"/>
</dbReference>
<dbReference type="InterPro" id="IPR018368">
    <property type="entry name" value="ClpA/B_CS1"/>
</dbReference>
<dbReference type="CDD" id="cd19499">
    <property type="entry name" value="RecA-like_ClpB_Hsp104-like"/>
    <property type="match status" value="1"/>
</dbReference>
<feature type="region of interest" description="Disordered" evidence="6">
    <location>
        <begin position="144"/>
        <end position="184"/>
    </location>
</feature>
<dbReference type="GO" id="GO:0005737">
    <property type="term" value="C:cytoplasm"/>
    <property type="evidence" value="ECO:0007669"/>
    <property type="project" value="TreeGrafter"/>
</dbReference>
<name>A0A7T3RFR4_9SPIR</name>
<reference evidence="9 10" key="1">
    <citation type="submission" date="2020-11" db="EMBL/GenBank/DDBJ databases">
        <title>Treponema Peruensis nv. sp., first commensal Treponema isolated from human feces.</title>
        <authorList>
            <person name="Belkhou C."/>
            <person name="Raes J."/>
        </authorList>
    </citation>
    <scope>NUCLEOTIDE SEQUENCE [LARGE SCALE GENOMIC DNA]</scope>
    <source>
        <strain evidence="9 10">RCC2812</strain>
    </source>
</reference>
<organism evidence="9 10">
    <name type="scientific">Treponema peruense</name>
    <dbReference type="NCBI Taxonomy" id="2787628"/>
    <lineage>
        <taxon>Bacteria</taxon>
        <taxon>Pseudomonadati</taxon>
        <taxon>Spirochaetota</taxon>
        <taxon>Spirochaetia</taxon>
        <taxon>Spirochaetales</taxon>
        <taxon>Treponemataceae</taxon>
        <taxon>Treponema</taxon>
    </lineage>
</organism>
<keyword evidence="1 5" id="KW-0677">Repeat</keyword>
<dbReference type="Gene3D" id="1.10.1780.10">
    <property type="entry name" value="Clp, N-terminal domain"/>
    <property type="match status" value="1"/>
</dbReference>
<dbReference type="PROSITE" id="PS00870">
    <property type="entry name" value="CLPAB_1"/>
    <property type="match status" value="1"/>
</dbReference>
<dbReference type="Gene3D" id="3.40.50.300">
    <property type="entry name" value="P-loop containing nucleotide triphosphate hydrolases"/>
    <property type="match status" value="2"/>
</dbReference>
<dbReference type="EMBL" id="CP064936">
    <property type="protein sequence ID" value="QQA02223.1"/>
    <property type="molecule type" value="Genomic_DNA"/>
</dbReference>
<protein>
    <submittedName>
        <fullName evidence="9">ATP-dependent Clp protease ATP-binding subunit</fullName>
    </submittedName>
</protein>
<evidence type="ECO:0000259" key="8">
    <source>
        <dbReference type="PROSITE" id="PS51903"/>
    </source>
</evidence>
<accession>A0A7T3RFR4</accession>
<dbReference type="InterPro" id="IPR001943">
    <property type="entry name" value="UVR_dom"/>
</dbReference>
<dbReference type="Proteomes" id="UP000595224">
    <property type="component" value="Chromosome"/>
</dbReference>
<dbReference type="InterPro" id="IPR027417">
    <property type="entry name" value="P-loop_NTPase"/>
</dbReference>
<keyword evidence="4" id="KW-0143">Chaperone</keyword>
<keyword evidence="3 9" id="KW-0067">ATP-binding</keyword>
<dbReference type="Pfam" id="PF02861">
    <property type="entry name" value="Clp_N"/>
    <property type="match status" value="1"/>
</dbReference>
<dbReference type="InterPro" id="IPR019489">
    <property type="entry name" value="Clp_ATPase_C"/>
</dbReference>
<dbReference type="SMART" id="SM01086">
    <property type="entry name" value="ClpB_D2-small"/>
    <property type="match status" value="1"/>
</dbReference>
<dbReference type="InterPro" id="IPR050130">
    <property type="entry name" value="ClpA_ClpB"/>
</dbReference>
<dbReference type="GO" id="GO:0005524">
    <property type="term" value="F:ATP binding"/>
    <property type="evidence" value="ECO:0007669"/>
    <property type="project" value="UniProtKB-KW"/>
</dbReference>
<keyword evidence="2" id="KW-0547">Nucleotide-binding</keyword>
<proteinExistence type="predicted"/>
<evidence type="ECO:0000256" key="2">
    <source>
        <dbReference type="ARBA" id="ARBA00022741"/>
    </source>
</evidence>
<dbReference type="CDD" id="cd00009">
    <property type="entry name" value="AAA"/>
    <property type="match status" value="1"/>
</dbReference>
<dbReference type="PRINTS" id="PR00300">
    <property type="entry name" value="CLPPROTEASEA"/>
</dbReference>
<evidence type="ECO:0000313" key="10">
    <source>
        <dbReference type="Proteomes" id="UP000595224"/>
    </source>
</evidence>
<dbReference type="SUPFAM" id="SSF81923">
    <property type="entry name" value="Double Clp-N motif"/>
    <property type="match status" value="1"/>
</dbReference>
<gene>
    <name evidence="9" type="ORF">IWA51_04730</name>
</gene>
<keyword evidence="10" id="KW-1185">Reference proteome</keyword>
<evidence type="ECO:0000256" key="1">
    <source>
        <dbReference type="ARBA" id="ARBA00022737"/>
    </source>
</evidence>
<dbReference type="PANTHER" id="PTHR11638">
    <property type="entry name" value="ATP-DEPENDENT CLP PROTEASE"/>
    <property type="match status" value="1"/>
</dbReference>
<dbReference type="SUPFAM" id="SSF52540">
    <property type="entry name" value="P-loop containing nucleoside triphosphate hydrolases"/>
    <property type="match status" value="2"/>
</dbReference>
<dbReference type="GO" id="GO:0034605">
    <property type="term" value="P:cellular response to heat"/>
    <property type="evidence" value="ECO:0007669"/>
    <property type="project" value="TreeGrafter"/>
</dbReference>
<dbReference type="Pfam" id="PF17871">
    <property type="entry name" value="AAA_lid_9"/>
    <property type="match status" value="1"/>
</dbReference>
<dbReference type="Pfam" id="PF10431">
    <property type="entry name" value="ClpB_D2-small"/>
    <property type="match status" value="1"/>
</dbReference>
<dbReference type="Pfam" id="PF00004">
    <property type="entry name" value="AAA"/>
    <property type="match status" value="1"/>
</dbReference>
<dbReference type="PROSITE" id="PS51903">
    <property type="entry name" value="CLP_R"/>
    <property type="match status" value="1"/>
</dbReference>
<keyword evidence="9" id="KW-0378">Hydrolase</keyword>
<feature type="domain" description="Clp R" evidence="8">
    <location>
        <begin position="2"/>
        <end position="146"/>
    </location>
</feature>
<dbReference type="InterPro" id="IPR001270">
    <property type="entry name" value="ClpA/B"/>
</dbReference>
<dbReference type="PROSITE" id="PS50151">
    <property type="entry name" value="UVR"/>
    <property type="match status" value="1"/>
</dbReference>
<dbReference type="Gene3D" id="1.10.8.60">
    <property type="match status" value="2"/>
</dbReference>
<dbReference type="InterPro" id="IPR003959">
    <property type="entry name" value="ATPase_AAA_core"/>
</dbReference>
<dbReference type="Pfam" id="PF07724">
    <property type="entry name" value="AAA_2"/>
    <property type="match status" value="1"/>
</dbReference>
<dbReference type="Gene3D" id="4.10.860.10">
    <property type="entry name" value="UVR domain"/>
    <property type="match status" value="1"/>
</dbReference>
<evidence type="ECO:0000313" key="9">
    <source>
        <dbReference type="EMBL" id="QQA02223.1"/>
    </source>
</evidence>
<evidence type="ECO:0000256" key="6">
    <source>
        <dbReference type="SAM" id="MobiDB-lite"/>
    </source>
</evidence>
<feature type="domain" description="UVR" evidence="7">
    <location>
        <begin position="443"/>
        <end position="478"/>
    </location>
</feature>
<dbReference type="GO" id="GO:0008233">
    <property type="term" value="F:peptidase activity"/>
    <property type="evidence" value="ECO:0007669"/>
    <property type="project" value="UniProtKB-KW"/>
</dbReference>
<evidence type="ECO:0000256" key="5">
    <source>
        <dbReference type="PROSITE-ProRule" id="PRU01251"/>
    </source>
</evidence>
<dbReference type="InterPro" id="IPR004176">
    <property type="entry name" value="Clp_R_N"/>
</dbReference>
<keyword evidence="9" id="KW-0645">Protease</keyword>
<dbReference type="PANTHER" id="PTHR11638:SF175">
    <property type="entry name" value="ATP-DEPENDENT CLP PROTEASE, ATP-BINDING SUBUNIT CLPC"/>
    <property type="match status" value="1"/>
</dbReference>
<dbReference type="GO" id="GO:0016887">
    <property type="term" value="F:ATP hydrolysis activity"/>
    <property type="evidence" value="ECO:0007669"/>
    <property type="project" value="InterPro"/>
</dbReference>
<dbReference type="FunFam" id="3.40.50.300:FF:000025">
    <property type="entry name" value="ATP-dependent Clp protease subunit"/>
    <property type="match status" value="1"/>
</dbReference>
<evidence type="ECO:0000259" key="7">
    <source>
        <dbReference type="PROSITE" id="PS50151"/>
    </source>
</evidence>
<dbReference type="KEGG" id="tper:IWA51_04730"/>
<evidence type="ECO:0000256" key="4">
    <source>
        <dbReference type="ARBA" id="ARBA00023186"/>
    </source>
</evidence>
<dbReference type="FunFam" id="3.40.50.300:FF:000010">
    <property type="entry name" value="Chaperone clpB 1, putative"/>
    <property type="match status" value="1"/>
</dbReference>
<dbReference type="InterPro" id="IPR036628">
    <property type="entry name" value="Clp_N_dom_sf"/>
</dbReference>